<feature type="compositionally biased region" description="Low complexity" evidence="6">
    <location>
        <begin position="9"/>
        <end position="23"/>
    </location>
</feature>
<dbReference type="InterPro" id="IPR021858">
    <property type="entry name" value="Fun_TF"/>
</dbReference>
<dbReference type="Pfam" id="PF00172">
    <property type="entry name" value="Zn_clus"/>
    <property type="match status" value="1"/>
</dbReference>
<keyword evidence="3" id="KW-0238">DNA-binding</keyword>
<dbReference type="SMART" id="SM00066">
    <property type="entry name" value="GAL4"/>
    <property type="match status" value="1"/>
</dbReference>
<evidence type="ECO:0000256" key="1">
    <source>
        <dbReference type="ARBA" id="ARBA00004123"/>
    </source>
</evidence>
<dbReference type="OrthoDB" id="3598904at2759"/>
<dbReference type="GO" id="GO:0000976">
    <property type="term" value="F:transcription cis-regulatory region binding"/>
    <property type="evidence" value="ECO:0007669"/>
    <property type="project" value="TreeGrafter"/>
</dbReference>
<organism evidence="8 9">
    <name type="scientific">Penicillium angulare</name>
    <dbReference type="NCBI Taxonomy" id="116970"/>
    <lineage>
        <taxon>Eukaryota</taxon>
        <taxon>Fungi</taxon>
        <taxon>Dikarya</taxon>
        <taxon>Ascomycota</taxon>
        <taxon>Pezizomycotina</taxon>
        <taxon>Eurotiomycetes</taxon>
        <taxon>Eurotiomycetidae</taxon>
        <taxon>Eurotiales</taxon>
        <taxon>Aspergillaceae</taxon>
        <taxon>Penicillium</taxon>
    </lineage>
</organism>
<dbReference type="Proteomes" id="UP001149165">
    <property type="component" value="Unassembled WGS sequence"/>
</dbReference>
<protein>
    <recommendedName>
        <fullName evidence="7">Zn(2)-C6 fungal-type domain-containing protein</fullName>
    </recommendedName>
</protein>
<dbReference type="PROSITE" id="PS50048">
    <property type="entry name" value="ZN2_CY6_FUNGAL_2"/>
    <property type="match status" value="1"/>
</dbReference>
<evidence type="ECO:0000256" key="3">
    <source>
        <dbReference type="ARBA" id="ARBA00023125"/>
    </source>
</evidence>
<dbReference type="Gene3D" id="4.10.240.10">
    <property type="entry name" value="Zn(2)-C6 fungal-type DNA-binding domain"/>
    <property type="match status" value="1"/>
</dbReference>
<accession>A0A9W9G8E5</accession>
<dbReference type="InterPro" id="IPR036864">
    <property type="entry name" value="Zn2-C6_fun-type_DNA-bd_sf"/>
</dbReference>
<dbReference type="PANTHER" id="PTHR37534">
    <property type="entry name" value="TRANSCRIPTIONAL ACTIVATOR PROTEIN UGA3"/>
    <property type="match status" value="1"/>
</dbReference>
<comment type="caution">
    <text evidence="8">The sequence shown here is derived from an EMBL/GenBank/DDBJ whole genome shotgun (WGS) entry which is preliminary data.</text>
</comment>
<keyword evidence="4" id="KW-0804">Transcription</keyword>
<reference evidence="8" key="1">
    <citation type="submission" date="2022-11" db="EMBL/GenBank/DDBJ databases">
        <authorList>
            <person name="Petersen C."/>
        </authorList>
    </citation>
    <scope>NUCLEOTIDE SEQUENCE</scope>
    <source>
        <strain evidence="8">IBT 30069</strain>
    </source>
</reference>
<dbReference type="GO" id="GO:0005634">
    <property type="term" value="C:nucleus"/>
    <property type="evidence" value="ECO:0007669"/>
    <property type="project" value="UniProtKB-SubCell"/>
</dbReference>
<feature type="region of interest" description="Disordered" evidence="6">
    <location>
        <begin position="1"/>
        <end position="32"/>
    </location>
</feature>
<dbReference type="CDD" id="cd00067">
    <property type="entry name" value="GAL4"/>
    <property type="match status" value="1"/>
</dbReference>
<evidence type="ECO:0000256" key="4">
    <source>
        <dbReference type="ARBA" id="ARBA00023163"/>
    </source>
</evidence>
<comment type="subcellular location">
    <subcellularLocation>
        <location evidence="1">Nucleus</location>
    </subcellularLocation>
</comment>
<dbReference type="EMBL" id="JAPQKH010000002">
    <property type="protein sequence ID" value="KAJ5113961.1"/>
    <property type="molecule type" value="Genomic_DNA"/>
</dbReference>
<reference evidence="8" key="2">
    <citation type="journal article" date="2023" name="IMA Fungus">
        <title>Comparative genomic study of the Penicillium genus elucidates a diverse pangenome and 15 lateral gene transfer events.</title>
        <authorList>
            <person name="Petersen C."/>
            <person name="Sorensen T."/>
            <person name="Nielsen M.R."/>
            <person name="Sondergaard T.E."/>
            <person name="Sorensen J.L."/>
            <person name="Fitzpatrick D.A."/>
            <person name="Frisvad J.C."/>
            <person name="Nielsen K.L."/>
        </authorList>
    </citation>
    <scope>NUCLEOTIDE SEQUENCE</scope>
    <source>
        <strain evidence="8">IBT 30069</strain>
    </source>
</reference>
<evidence type="ECO:0000259" key="7">
    <source>
        <dbReference type="PROSITE" id="PS50048"/>
    </source>
</evidence>
<evidence type="ECO:0000313" key="8">
    <source>
        <dbReference type="EMBL" id="KAJ5113961.1"/>
    </source>
</evidence>
<evidence type="ECO:0000256" key="6">
    <source>
        <dbReference type="SAM" id="MobiDB-lite"/>
    </source>
</evidence>
<evidence type="ECO:0000256" key="2">
    <source>
        <dbReference type="ARBA" id="ARBA00023015"/>
    </source>
</evidence>
<evidence type="ECO:0000256" key="5">
    <source>
        <dbReference type="ARBA" id="ARBA00023242"/>
    </source>
</evidence>
<keyword evidence="2" id="KW-0805">Transcription regulation</keyword>
<dbReference type="AlphaFoldDB" id="A0A9W9G8E5"/>
<dbReference type="PANTHER" id="PTHR37534:SF41">
    <property type="entry name" value="SFGA"/>
    <property type="match status" value="1"/>
</dbReference>
<dbReference type="GO" id="GO:0008270">
    <property type="term" value="F:zinc ion binding"/>
    <property type="evidence" value="ECO:0007669"/>
    <property type="project" value="InterPro"/>
</dbReference>
<feature type="domain" description="Zn(2)-C6 fungal-type" evidence="7">
    <location>
        <begin position="41"/>
        <end position="69"/>
    </location>
</feature>
<keyword evidence="9" id="KW-1185">Reference proteome</keyword>
<dbReference type="SUPFAM" id="SSF57701">
    <property type="entry name" value="Zn2/Cys6 DNA-binding domain"/>
    <property type="match status" value="1"/>
</dbReference>
<name>A0A9W9G8E5_9EURO</name>
<proteinExistence type="predicted"/>
<dbReference type="GO" id="GO:0045944">
    <property type="term" value="P:positive regulation of transcription by RNA polymerase II"/>
    <property type="evidence" value="ECO:0007669"/>
    <property type="project" value="TreeGrafter"/>
</dbReference>
<dbReference type="GO" id="GO:0000981">
    <property type="term" value="F:DNA-binding transcription factor activity, RNA polymerase II-specific"/>
    <property type="evidence" value="ECO:0007669"/>
    <property type="project" value="InterPro"/>
</dbReference>
<sequence length="577" mass="65062">MDIRPTGAPVTSGSSESPESHPSTAPPRKRVRRWHHRGFTGCSTCRRRHVRCDEASPICNNCTRLGLDCDGAQGRMTFKVYGPTHTQEPAPKAPRTRKKALDSSLCDGIPGTGAFALNQEENEEPVEAVVISPTTVSQQAQVNFCFQDPISLAPRVPASIQGTDERYFTHFIDQVSTLLLIYDNSMNQNPYRNYFPDFARSSPSMVGAMQALGALHLANTTIGPHRNSHLQQAMRKYGEVVQLFRARYARPSQQLGMTDFATCLLLCLFEMMDSQNYNWAVHLKGAREIYNLVFYPHTGGRSPREVQRVAECNHPLRSFLVSLLSYLDVAGACATPGGTVVEGNYWKTLGGGWEYNLGTPSLSSSTTPEHPTLVELRQAWCGMMEVQAAISTFARDKQWMAPDHQDMVYKEIFHSLVVWRASTPISLQLLGEMGLDDESLRKFPFPDMLEYVGCVEAYEKATFVHLHQIAGAGRPRWITDRAYLDMLITRILTLIRKLSKGVGQLAILWPLFIAGQETRKEHEQQYVRQTMEELKRFGFKNVDKGLELLEAVWFKRRAFPEGWTETLDEIQSNILLP</sequence>
<gene>
    <name evidence="8" type="ORF">N7456_002495</name>
</gene>
<evidence type="ECO:0000313" key="9">
    <source>
        <dbReference type="Proteomes" id="UP001149165"/>
    </source>
</evidence>
<dbReference type="PROSITE" id="PS00463">
    <property type="entry name" value="ZN2_CY6_FUNGAL_1"/>
    <property type="match status" value="1"/>
</dbReference>
<dbReference type="Pfam" id="PF11951">
    <property type="entry name" value="Fungal_trans_2"/>
    <property type="match status" value="1"/>
</dbReference>
<dbReference type="InterPro" id="IPR001138">
    <property type="entry name" value="Zn2Cys6_DnaBD"/>
</dbReference>
<keyword evidence="5" id="KW-0539">Nucleus</keyword>